<feature type="domain" description="B5" evidence="17">
    <location>
        <begin position="290"/>
        <end position="368"/>
    </location>
</feature>
<reference evidence="18 19" key="1">
    <citation type="journal article" date="2023" name="G3 (Bethesda)">
        <title>A high-quality reference genome for the fission yeast Schizosaccharomyces osmophilus.</title>
        <authorList>
            <person name="Jia G.S."/>
            <person name="Zhang W.C."/>
            <person name="Liang Y."/>
            <person name="Liu X.H."/>
            <person name="Rhind N."/>
            <person name="Pidoux A."/>
            <person name="Brysch-Herzberg M."/>
            <person name="Du L.L."/>
        </authorList>
    </citation>
    <scope>NUCLEOTIDE SEQUENCE [LARGE SCALE GENOMIC DNA]</scope>
    <source>
        <strain evidence="18 19">CBS 15793</strain>
    </source>
</reference>
<dbReference type="RefSeq" id="XP_056039855.1">
    <property type="nucleotide sequence ID" value="XM_056183464.1"/>
</dbReference>
<evidence type="ECO:0000256" key="10">
    <source>
        <dbReference type="ARBA" id="ARBA00022741"/>
    </source>
</evidence>
<dbReference type="NCBIfam" id="TIGR00471">
    <property type="entry name" value="pheT_arch"/>
    <property type="match status" value="1"/>
</dbReference>
<dbReference type="GO" id="GO:0000287">
    <property type="term" value="F:magnesium ion binding"/>
    <property type="evidence" value="ECO:0007669"/>
    <property type="project" value="InterPro"/>
</dbReference>
<evidence type="ECO:0000313" key="18">
    <source>
        <dbReference type="EMBL" id="WBW75612.1"/>
    </source>
</evidence>
<evidence type="ECO:0000256" key="16">
    <source>
        <dbReference type="ARBA" id="ARBA00049255"/>
    </source>
</evidence>
<dbReference type="GO" id="GO:0005524">
    <property type="term" value="F:ATP binding"/>
    <property type="evidence" value="ECO:0007669"/>
    <property type="project" value="UniProtKB-KW"/>
</dbReference>
<dbReference type="SMART" id="SM00873">
    <property type="entry name" value="B3_4"/>
    <property type="match status" value="1"/>
</dbReference>
<dbReference type="InterPro" id="IPR009061">
    <property type="entry name" value="DNA-bd_dom_put_sf"/>
</dbReference>
<protein>
    <recommendedName>
        <fullName evidence="6">Phenylalanine--tRNA ligase beta subunit</fullName>
        <ecNumber evidence="5">6.1.1.20</ecNumber>
    </recommendedName>
    <alternativeName>
        <fullName evidence="15">Phenylalanyl-tRNA synthetase beta subunit</fullName>
    </alternativeName>
</protein>
<dbReference type="FunFam" id="3.30.930.10:FF:000059">
    <property type="entry name" value="phenylalanine--tRNA ligase beta subunit"/>
    <property type="match status" value="1"/>
</dbReference>
<dbReference type="Pfam" id="PF03483">
    <property type="entry name" value="B3_4"/>
    <property type="match status" value="1"/>
</dbReference>
<keyword evidence="10" id="KW-0547">Nucleotide-binding</keyword>
<dbReference type="GO" id="GO:0003723">
    <property type="term" value="F:RNA binding"/>
    <property type="evidence" value="ECO:0007669"/>
    <property type="project" value="InterPro"/>
</dbReference>
<comment type="catalytic activity">
    <reaction evidence="16">
        <text>tRNA(Phe) + L-phenylalanine + ATP = L-phenylalanyl-tRNA(Phe) + AMP + diphosphate + H(+)</text>
        <dbReference type="Rhea" id="RHEA:19413"/>
        <dbReference type="Rhea" id="RHEA-COMP:9668"/>
        <dbReference type="Rhea" id="RHEA-COMP:9699"/>
        <dbReference type="ChEBI" id="CHEBI:15378"/>
        <dbReference type="ChEBI" id="CHEBI:30616"/>
        <dbReference type="ChEBI" id="CHEBI:33019"/>
        <dbReference type="ChEBI" id="CHEBI:58095"/>
        <dbReference type="ChEBI" id="CHEBI:78442"/>
        <dbReference type="ChEBI" id="CHEBI:78531"/>
        <dbReference type="ChEBI" id="CHEBI:456215"/>
        <dbReference type="EC" id="6.1.1.20"/>
    </reaction>
</comment>
<dbReference type="AlphaFoldDB" id="A0AAE9WKK1"/>
<keyword evidence="12" id="KW-0460">Magnesium</keyword>
<proteinExistence type="inferred from homology"/>
<evidence type="ECO:0000256" key="5">
    <source>
        <dbReference type="ARBA" id="ARBA00012814"/>
    </source>
</evidence>
<keyword evidence="13" id="KW-0648">Protein biosynthesis</keyword>
<keyword evidence="8 18" id="KW-0436">Ligase</keyword>
<organism evidence="18 19">
    <name type="scientific">Schizosaccharomyces osmophilus</name>
    <dbReference type="NCBI Taxonomy" id="2545709"/>
    <lineage>
        <taxon>Eukaryota</taxon>
        <taxon>Fungi</taxon>
        <taxon>Dikarya</taxon>
        <taxon>Ascomycota</taxon>
        <taxon>Taphrinomycotina</taxon>
        <taxon>Schizosaccharomycetes</taxon>
        <taxon>Schizosaccharomycetales</taxon>
        <taxon>Schizosaccharomycetaceae</taxon>
        <taxon>Schizosaccharomyces</taxon>
    </lineage>
</organism>
<dbReference type="Gene3D" id="3.30.56.10">
    <property type="match status" value="2"/>
</dbReference>
<dbReference type="SUPFAM" id="SSF56037">
    <property type="entry name" value="PheT/TilS domain"/>
    <property type="match status" value="1"/>
</dbReference>
<dbReference type="FunFam" id="3.50.40.10:FF:000002">
    <property type="entry name" value="phenylalanine--tRNA ligase beta subunit"/>
    <property type="match status" value="1"/>
</dbReference>
<dbReference type="CDD" id="cd00769">
    <property type="entry name" value="PheRS_beta_core"/>
    <property type="match status" value="1"/>
</dbReference>
<evidence type="ECO:0000256" key="8">
    <source>
        <dbReference type="ARBA" id="ARBA00022598"/>
    </source>
</evidence>
<dbReference type="GO" id="GO:0009328">
    <property type="term" value="C:phenylalanine-tRNA ligase complex"/>
    <property type="evidence" value="ECO:0007669"/>
    <property type="project" value="TreeGrafter"/>
</dbReference>
<dbReference type="Gene3D" id="3.50.40.10">
    <property type="entry name" value="Phenylalanyl-trna Synthetase, Chain B, domain 3"/>
    <property type="match status" value="1"/>
</dbReference>
<keyword evidence="7" id="KW-0963">Cytoplasm</keyword>
<keyword evidence="11" id="KW-0067">ATP-binding</keyword>
<evidence type="ECO:0000256" key="11">
    <source>
        <dbReference type="ARBA" id="ARBA00022840"/>
    </source>
</evidence>
<keyword evidence="9" id="KW-0479">Metal-binding</keyword>
<dbReference type="InterPro" id="IPR005147">
    <property type="entry name" value="tRNA_synthase_B5-dom"/>
</dbReference>
<dbReference type="FunFam" id="3.30.56.10:FF:000006">
    <property type="entry name" value="Phenylalanyl-tRNA synthetase subunit beta"/>
    <property type="match status" value="1"/>
</dbReference>
<dbReference type="InterPro" id="IPR020825">
    <property type="entry name" value="Phe-tRNA_synthase-like_B3/B4"/>
</dbReference>
<dbReference type="EC" id="6.1.1.20" evidence="5"/>
<dbReference type="InterPro" id="IPR041616">
    <property type="entry name" value="PheRS_beta_core"/>
</dbReference>
<comment type="cofactor">
    <cofactor evidence="1">
        <name>Mg(2+)</name>
        <dbReference type="ChEBI" id="CHEBI:18420"/>
    </cofactor>
</comment>
<dbReference type="PANTHER" id="PTHR10947:SF0">
    <property type="entry name" value="PHENYLALANINE--TRNA LIGASE BETA SUBUNIT"/>
    <property type="match status" value="1"/>
</dbReference>
<comment type="similarity">
    <text evidence="3">Belongs to the phenylalanyl-tRNA synthetase beta subunit family. Type 2 subfamily.</text>
</comment>
<evidence type="ECO:0000256" key="2">
    <source>
        <dbReference type="ARBA" id="ARBA00004496"/>
    </source>
</evidence>
<keyword evidence="19" id="KW-1185">Reference proteome</keyword>
<evidence type="ECO:0000256" key="3">
    <source>
        <dbReference type="ARBA" id="ARBA00007438"/>
    </source>
</evidence>
<dbReference type="Gene3D" id="3.30.930.10">
    <property type="entry name" value="Bira Bifunctional Protein, Domain 2"/>
    <property type="match status" value="1"/>
</dbReference>
<dbReference type="PROSITE" id="PS51483">
    <property type="entry name" value="B5"/>
    <property type="match status" value="1"/>
</dbReference>
<dbReference type="KEGG" id="som:SOMG_04685"/>
<dbReference type="SUPFAM" id="SSF46955">
    <property type="entry name" value="Putative DNA-binding domain"/>
    <property type="match status" value="2"/>
</dbReference>
<dbReference type="Pfam" id="PF03484">
    <property type="entry name" value="B5"/>
    <property type="match status" value="1"/>
</dbReference>
<gene>
    <name evidence="18" type="primary">frs1</name>
    <name evidence="18" type="ORF">SOMG_04685</name>
</gene>
<dbReference type="InterPro" id="IPR045060">
    <property type="entry name" value="Phe-tRNA-ligase_IIc_bsu"/>
</dbReference>
<comment type="subunit">
    <text evidence="4">Tetramer of two alpha and two beta subunits.</text>
</comment>
<comment type="subcellular location">
    <subcellularLocation>
        <location evidence="2">Cytoplasm</location>
    </subcellularLocation>
</comment>
<dbReference type="Pfam" id="PF17759">
    <property type="entry name" value="tRNA_synthFbeta"/>
    <property type="match status" value="1"/>
</dbReference>
<dbReference type="InterPro" id="IPR005146">
    <property type="entry name" value="B3/B4_tRNA-bd"/>
</dbReference>
<evidence type="ECO:0000256" key="1">
    <source>
        <dbReference type="ARBA" id="ARBA00001946"/>
    </source>
</evidence>
<dbReference type="GO" id="GO:0004826">
    <property type="term" value="F:phenylalanine-tRNA ligase activity"/>
    <property type="evidence" value="ECO:0007669"/>
    <property type="project" value="UniProtKB-EC"/>
</dbReference>
<dbReference type="SMART" id="SM00874">
    <property type="entry name" value="B5"/>
    <property type="match status" value="1"/>
</dbReference>
<dbReference type="InterPro" id="IPR045864">
    <property type="entry name" value="aa-tRNA-synth_II/BPL/LPL"/>
</dbReference>
<keyword evidence="14" id="KW-0030">Aminoacyl-tRNA synthetase</keyword>
<dbReference type="Proteomes" id="UP001212411">
    <property type="component" value="Chromosome 3"/>
</dbReference>
<evidence type="ECO:0000313" key="19">
    <source>
        <dbReference type="Proteomes" id="UP001212411"/>
    </source>
</evidence>
<evidence type="ECO:0000256" key="12">
    <source>
        <dbReference type="ARBA" id="ARBA00022842"/>
    </source>
</evidence>
<evidence type="ECO:0000256" key="7">
    <source>
        <dbReference type="ARBA" id="ARBA00022490"/>
    </source>
</evidence>
<dbReference type="Pfam" id="PF18262">
    <property type="entry name" value="PhetRS_B1"/>
    <property type="match status" value="1"/>
</dbReference>
<sequence length="589" mass="67034">MPTIACDKEELYKALGKTYTTQEFDELCFKYGIELDEDTTNDPERDPSERPALKIEIAANRYDMLCMEGIAQALNVFNRRMDPPQYKFLPATTSLKISPETADVRPYCAAAILRGVKFDPIRYQSFIALQDKLHSNLCRQRSLVAIGTHDFSKIEGPFTYEALKPEEINFVPLGQTRNINGTELLEFYKDSKHLGRYLHLVADSPRYPVILDAKRRVCSLPPIINSDFSKISVDTNDVFIECTATDKTKLDIVMNMMTVMFTCYCDEPFTIEPVEVVSEHNKCSRMTPNLTPVRFEAETDYLNQCCGISLPREEICRLLSRMLLQAQPNPSDEKTILVDVPCTRADILHQCDIMEDLGISYGYDNLKHTYPDQSVTYGKPLEVNRLSDIVRHEAALAGWSEVLPFILCSHDENYAWLRKSDDSRAIQLANPKTLEFQVVRSSLLPGILKTTRENRTHALPIKIFEVSDVAFIDETQERMTRNERHFCAIQAGLNSGFEQIHGLLDRMMLMLNEKRIFNPIESDARGYWIVPDDDATFFPGRCAAVYYRKDPGTAGVRVGTFGVVHPLVLEKFELSIAASAVELDLTLWV</sequence>
<dbReference type="FunFam" id="3.30.56.10:FF:000004">
    <property type="entry name" value="Phenylalanyl-tRNA synthetase, beta subunit"/>
    <property type="match status" value="1"/>
</dbReference>
<evidence type="ECO:0000256" key="4">
    <source>
        <dbReference type="ARBA" id="ARBA00011209"/>
    </source>
</evidence>
<evidence type="ECO:0000256" key="14">
    <source>
        <dbReference type="ARBA" id="ARBA00023146"/>
    </source>
</evidence>
<accession>A0AAE9WKK1</accession>
<dbReference type="PANTHER" id="PTHR10947">
    <property type="entry name" value="PHENYLALANYL-TRNA SYNTHETASE BETA CHAIN AND LEUCINE-RICH REPEAT-CONTAINING PROTEIN 47"/>
    <property type="match status" value="1"/>
</dbReference>
<evidence type="ECO:0000256" key="6">
    <source>
        <dbReference type="ARBA" id="ARBA00017032"/>
    </source>
</evidence>
<name>A0AAE9WKK1_9SCHI</name>
<evidence type="ECO:0000259" key="17">
    <source>
        <dbReference type="PROSITE" id="PS51483"/>
    </source>
</evidence>
<dbReference type="InterPro" id="IPR004531">
    <property type="entry name" value="Phe-tRNA-synth_IIc_bsu_arc_euk"/>
</dbReference>
<dbReference type="GO" id="GO:0006432">
    <property type="term" value="P:phenylalanyl-tRNA aminoacylation"/>
    <property type="evidence" value="ECO:0007669"/>
    <property type="project" value="InterPro"/>
</dbReference>
<evidence type="ECO:0000256" key="9">
    <source>
        <dbReference type="ARBA" id="ARBA00022723"/>
    </source>
</evidence>
<dbReference type="InterPro" id="IPR040659">
    <property type="entry name" value="PhetRS_B1"/>
</dbReference>
<evidence type="ECO:0000256" key="13">
    <source>
        <dbReference type="ARBA" id="ARBA00022917"/>
    </source>
</evidence>
<dbReference type="EMBL" id="CP115613">
    <property type="protein sequence ID" value="WBW75612.1"/>
    <property type="molecule type" value="Genomic_DNA"/>
</dbReference>
<evidence type="ECO:0000256" key="15">
    <source>
        <dbReference type="ARBA" id="ARBA00033189"/>
    </source>
</evidence>
<dbReference type="GeneID" id="80878153"/>
<dbReference type="SUPFAM" id="SSF55681">
    <property type="entry name" value="Class II aaRS and biotin synthetases"/>
    <property type="match status" value="1"/>
</dbReference>